<feature type="domain" description="SAND" evidence="12">
    <location>
        <begin position="464"/>
        <end position="545"/>
    </location>
</feature>
<dbReference type="InterPro" id="IPR011011">
    <property type="entry name" value="Znf_FYVE_PHD"/>
</dbReference>
<dbReference type="Proteomes" id="UP000472240">
    <property type="component" value="Chromosome 8"/>
</dbReference>
<dbReference type="GO" id="GO:0000981">
    <property type="term" value="F:DNA-binding transcription factor activity, RNA polymerase II-specific"/>
    <property type="evidence" value="ECO:0007669"/>
    <property type="project" value="TreeGrafter"/>
</dbReference>
<dbReference type="Pfam" id="PF03172">
    <property type="entry name" value="HSR"/>
    <property type="match status" value="1"/>
</dbReference>
<dbReference type="SUPFAM" id="SSF57903">
    <property type="entry name" value="FYVE/PHD zinc finger"/>
    <property type="match status" value="1"/>
</dbReference>
<dbReference type="SMART" id="SM00249">
    <property type="entry name" value="PHD"/>
    <property type="match status" value="1"/>
</dbReference>
<dbReference type="InterPro" id="IPR019786">
    <property type="entry name" value="Zinc_finger_PHD-type_CS"/>
</dbReference>
<gene>
    <name evidence="14" type="primary">LOC117025761</name>
</gene>
<dbReference type="GO" id="GO:0003677">
    <property type="term" value="F:DNA binding"/>
    <property type="evidence" value="ECO:0007669"/>
    <property type="project" value="UniProtKB-KW"/>
</dbReference>
<dbReference type="SUPFAM" id="SSF47370">
    <property type="entry name" value="Bromodomain"/>
    <property type="match status" value="1"/>
</dbReference>
<dbReference type="Gene3D" id="3.10.390.10">
    <property type="entry name" value="SAND domain-like"/>
    <property type="match status" value="1"/>
</dbReference>
<dbReference type="PROSITE" id="PS51414">
    <property type="entry name" value="HSR"/>
    <property type="match status" value="1"/>
</dbReference>
<keyword evidence="6" id="KW-0238">DNA-binding</keyword>
<dbReference type="InterPro" id="IPR001487">
    <property type="entry name" value="Bromodomain"/>
</dbReference>
<dbReference type="Pfam" id="PF01342">
    <property type="entry name" value="SAND"/>
    <property type="match status" value="1"/>
</dbReference>
<evidence type="ECO:0000313" key="15">
    <source>
        <dbReference type="Proteomes" id="UP000472240"/>
    </source>
</evidence>
<evidence type="ECO:0000256" key="8">
    <source>
        <dbReference type="PROSITE-ProRule" id="PRU00146"/>
    </source>
</evidence>
<evidence type="ECO:0000256" key="4">
    <source>
        <dbReference type="ARBA" id="ARBA00022833"/>
    </source>
</evidence>
<dbReference type="PROSITE" id="PS01359">
    <property type="entry name" value="ZF_PHD_1"/>
    <property type="match status" value="1"/>
</dbReference>
<accession>A0A671F885</accession>
<evidence type="ECO:0000256" key="1">
    <source>
        <dbReference type="ARBA" id="ARBA00022553"/>
    </source>
</evidence>
<dbReference type="Pfam" id="PF00439">
    <property type="entry name" value="Bromodomain"/>
    <property type="match status" value="1"/>
</dbReference>
<feature type="compositionally biased region" description="Polar residues" evidence="9">
    <location>
        <begin position="269"/>
        <end position="278"/>
    </location>
</feature>
<evidence type="ECO:0000256" key="9">
    <source>
        <dbReference type="SAM" id="MobiDB-lite"/>
    </source>
</evidence>
<keyword evidence="15" id="KW-1185">Reference proteome</keyword>
<dbReference type="GO" id="GO:0006952">
    <property type="term" value="P:defense response"/>
    <property type="evidence" value="ECO:0007669"/>
    <property type="project" value="UniProtKB-ARBA"/>
</dbReference>
<evidence type="ECO:0000256" key="7">
    <source>
        <dbReference type="PROSITE-ProRule" id="PRU00035"/>
    </source>
</evidence>
<dbReference type="PANTHER" id="PTHR46386:SF8">
    <property type="entry name" value="NUCLEAR BODY PROTEIN SP140"/>
    <property type="match status" value="1"/>
</dbReference>
<dbReference type="FunFam" id="1.20.920.10:FF:000028">
    <property type="entry name" value="Nuclear autoantigen Sp-100"/>
    <property type="match status" value="1"/>
</dbReference>
<dbReference type="InterPro" id="IPR019787">
    <property type="entry name" value="Znf_PHD-finger"/>
</dbReference>
<dbReference type="GO" id="GO:0008270">
    <property type="term" value="F:zinc ion binding"/>
    <property type="evidence" value="ECO:0007669"/>
    <property type="project" value="UniProtKB-KW"/>
</dbReference>
<dbReference type="CDD" id="cd15626">
    <property type="entry name" value="PHD_SP110_140"/>
    <property type="match status" value="1"/>
</dbReference>
<dbReference type="InterPro" id="IPR004865">
    <property type="entry name" value="HSR_dom"/>
</dbReference>
<dbReference type="InterPro" id="IPR043563">
    <property type="entry name" value="Sp110/Sp140/Sp140L-like"/>
</dbReference>
<dbReference type="GO" id="GO:0005737">
    <property type="term" value="C:cytoplasm"/>
    <property type="evidence" value="ECO:0007669"/>
    <property type="project" value="UniProtKB-ARBA"/>
</dbReference>
<dbReference type="InterPro" id="IPR030411">
    <property type="entry name" value="Sp140_Bromo"/>
</dbReference>
<dbReference type="InterPro" id="IPR036427">
    <property type="entry name" value="Bromodomain-like_sf"/>
</dbReference>
<feature type="compositionally biased region" description="Basic residues" evidence="9">
    <location>
        <begin position="366"/>
        <end position="384"/>
    </location>
</feature>
<dbReference type="PROSITE" id="PS50864">
    <property type="entry name" value="SAND"/>
    <property type="match status" value="1"/>
</dbReference>
<evidence type="ECO:0000259" key="10">
    <source>
        <dbReference type="PROSITE" id="PS50014"/>
    </source>
</evidence>
<evidence type="ECO:0008006" key="16">
    <source>
        <dbReference type="Google" id="ProtNLM"/>
    </source>
</evidence>
<evidence type="ECO:0000256" key="6">
    <source>
        <dbReference type="ARBA" id="ARBA00023125"/>
    </source>
</evidence>
<dbReference type="GO" id="GO:0005730">
    <property type="term" value="C:nucleolus"/>
    <property type="evidence" value="ECO:0007669"/>
    <property type="project" value="UniProtKB-ARBA"/>
</dbReference>
<evidence type="ECO:0000256" key="2">
    <source>
        <dbReference type="ARBA" id="ARBA00022723"/>
    </source>
</evidence>
<feature type="region of interest" description="Disordered" evidence="9">
    <location>
        <begin position="269"/>
        <end position="290"/>
    </location>
</feature>
<keyword evidence="3 8" id="KW-0863">Zinc-finger</keyword>
<protein>
    <recommendedName>
        <fullName evidence="16">SP140 nuclear body protein</fullName>
    </recommendedName>
</protein>
<sequence>MAGEGSNLNYRMVTGDEYPEDQSPEEQLFYEFIFSLFRENKVEIASAITKPFPLLMGLRDRGYIPEQMYEHFQEACRNLVPVERVVYDVLSELEKTFDKTVLDALFSKVNLKAYPDLLEICRNFQNVIHENFHYQLIDDEETKEMLNFQLSCEQGDALPRARIPEHLSDGQQMTTRKEESSHGANNIVQTQELANECAQESQQEVSRDHRALERTNRDDSKEMPKLLPDLQMDEGGKSEEMPVLLPYDAAEEDGSACLEPCDEEELQEFLSSPPSCGSVSCDPEGPQMTEELEEVPSQRLCVGEVSVELEAPQSNTEGDSEVLNPSLLSFDGQDVPGGSEARPECSPARDTTDTVDLENNSTLDKPKRKRKKKKGHSWSRNKRKWQSYIHQKGTKLSTRGKEKCSCVMCFSQDSLGDTVALGNSSTLGNLKRKTQEIKKWHSWSRNKRKWPRNIHRRGSRNNREVNVNFRSQILPVTCGEVKGMLYKKKLKQGIHKKCIQSEDGNWFTPREFEVEGGHARAKYWKLSVRCGGRPLKWLIEEGFLRNPPRIYRRRKKRRILESPDPCARNSDVCEICLDGGTLFCCDTCSRSFHEDCHLPPVETERSPWSCTFCRTEAFLGNQECHRESEVLERQMGPKEQLKCEFLLLKIYSHSESSFFAKIPYYYYDKESSKNIKEPMWLDKITKRLKERSYPQVEGFVQDMRLIFQNHKASYKYNDFGLMGIRLEKEFEKNFKEVFAIQDTNENSSDVVDAVGTLESPLLGADFSSSCYESVSANPNQ</sequence>
<dbReference type="Gene3D" id="3.30.40.10">
    <property type="entry name" value="Zinc/RING finger domain, C3HC4 (zinc finger)"/>
    <property type="match status" value="1"/>
</dbReference>
<evidence type="ECO:0000256" key="3">
    <source>
        <dbReference type="ARBA" id="ARBA00022771"/>
    </source>
</evidence>
<dbReference type="SMART" id="SM00297">
    <property type="entry name" value="BROMO"/>
    <property type="match status" value="1"/>
</dbReference>
<feature type="domain" description="HSR" evidence="13">
    <location>
        <begin position="13"/>
        <end position="129"/>
    </location>
</feature>
<dbReference type="Ensembl" id="ENSRFET00010023629.1">
    <property type="protein sequence ID" value="ENSRFEP00010021710.1"/>
    <property type="gene ID" value="ENSRFEG00010014443.1"/>
</dbReference>
<dbReference type="GeneTree" id="ENSGT00940000162129"/>
<dbReference type="FunFam" id="3.10.390.10:FF:000005">
    <property type="entry name" value="SP140 nuclear body protein"/>
    <property type="match status" value="1"/>
</dbReference>
<evidence type="ECO:0000313" key="14">
    <source>
        <dbReference type="Ensembl" id="ENSRFEP00010021710.1"/>
    </source>
</evidence>
<dbReference type="SMART" id="SM00258">
    <property type="entry name" value="SAND"/>
    <property type="match status" value="1"/>
</dbReference>
<feature type="domain" description="PHD-type" evidence="11">
    <location>
        <begin position="570"/>
        <end position="616"/>
    </location>
</feature>
<feature type="domain" description="Bromo" evidence="10">
    <location>
        <begin position="651"/>
        <end position="709"/>
    </location>
</feature>
<proteinExistence type="predicted"/>
<evidence type="ECO:0000259" key="13">
    <source>
        <dbReference type="PROSITE" id="PS51414"/>
    </source>
</evidence>
<reference evidence="14 15" key="2">
    <citation type="journal article" date="2018" name="Annu Rev Anim Biosci">
        <title>Bat Biology, Genomes, and the Bat1K Project: To Generate Chromosome-Level Genomes for All Living Bat Species.</title>
        <authorList>
            <person name="Teeling E.C."/>
            <person name="Vernes S.C."/>
            <person name="Davalos L.M."/>
            <person name="Ray D.A."/>
            <person name="Gilbert M.T.P."/>
            <person name="Myers E."/>
        </authorList>
    </citation>
    <scope>NUCLEOTIDE SEQUENCE</scope>
</reference>
<reference evidence="14 15" key="1">
    <citation type="journal article" date="2015" name="Annu Rev Anim Biosci">
        <title>The Genome 10K Project: a way forward.</title>
        <authorList>
            <person name="Koepfli K.P."/>
            <person name="Paten B."/>
            <person name="O'Brien S.J."/>
            <person name="Koepfli K.P."/>
            <person name="Paten B."/>
            <person name="Antunes A."/>
            <person name="Belov K."/>
            <person name="Bustamante C."/>
            <person name="Castoe T.A."/>
            <person name="Clawson H."/>
            <person name="Crawford A.J."/>
            <person name="Diekhans M."/>
            <person name="Distel D."/>
            <person name="Durbin R."/>
            <person name="Earl D."/>
            <person name="Fujita M.K."/>
            <person name="Gamble T."/>
            <person name="Georges A."/>
            <person name="Gemmell N."/>
            <person name="Gilbert M.T."/>
            <person name="Graves J.M."/>
            <person name="Green R.E."/>
            <person name="Hickey G."/>
            <person name="Jarvis E.D."/>
            <person name="Johnson W."/>
            <person name="Komissarov A."/>
            <person name="Korf I."/>
            <person name="Kuhn R."/>
            <person name="Larkin D.M."/>
            <person name="Lewin H."/>
            <person name="Lopez J.V."/>
            <person name="Ma J."/>
            <person name="Marques-Bonet T."/>
            <person name="Miller W."/>
            <person name="Murphy R."/>
            <person name="Pevzner P."/>
            <person name="Shapiro B."/>
            <person name="Steiner C."/>
            <person name="Tamazian G."/>
            <person name="Venkatesh B."/>
            <person name="Wang J."/>
            <person name="Wayne R."/>
            <person name="Wiley E."/>
            <person name="Yang H."/>
            <person name="Zhang G."/>
            <person name="Haussler D."/>
            <person name="Ryder O."/>
            <person name="O'Brien S.J."/>
        </authorList>
    </citation>
    <scope>NUCLEOTIDE SEQUENCE</scope>
</reference>
<feature type="region of interest" description="Disordered" evidence="9">
    <location>
        <begin position="310"/>
        <end position="384"/>
    </location>
</feature>
<feature type="compositionally biased region" description="Basic and acidic residues" evidence="9">
    <location>
        <begin position="205"/>
        <end position="224"/>
    </location>
</feature>
<dbReference type="InterPro" id="IPR001965">
    <property type="entry name" value="Znf_PHD"/>
</dbReference>
<reference evidence="15" key="3">
    <citation type="submission" date="2018-12" db="EMBL/GenBank/DDBJ databases">
        <title>G10K-VGP greater horseshoe bat female genome, primary haplotype.</title>
        <authorList>
            <person name="Teeling E."/>
            <person name="Myers G."/>
            <person name="Vernes S."/>
            <person name="Pippel M."/>
            <person name="Winkler S."/>
            <person name="Fedrigo O."/>
            <person name="Rhie A."/>
            <person name="Koren S."/>
            <person name="Phillippy A."/>
            <person name="Lewin H."/>
            <person name="Damas J."/>
            <person name="Howe K."/>
            <person name="Mountcastle J."/>
            <person name="Jarvis E.D."/>
        </authorList>
    </citation>
    <scope>NUCLEOTIDE SEQUENCE [LARGE SCALE GENOMIC DNA]</scope>
</reference>
<evidence type="ECO:0000259" key="12">
    <source>
        <dbReference type="PROSITE" id="PS50864"/>
    </source>
</evidence>
<organism evidence="14 15">
    <name type="scientific">Rhinolophus ferrumequinum</name>
    <name type="common">Greater horseshoe bat</name>
    <dbReference type="NCBI Taxonomy" id="59479"/>
    <lineage>
        <taxon>Eukaryota</taxon>
        <taxon>Metazoa</taxon>
        <taxon>Chordata</taxon>
        <taxon>Craniata</taxon>
        <taxon>Vertebrata</taxon>
        <taxon>Euteleostomi</taxon>
        <taxon>Mammalia</taxon>
        <taxon>Eutheria</taxon>
        <taxon>Laurasiatheria</taxon>
        <taxon>Chiroptera</taxon>
        <taxon>Yinpterochiroptera</taxon>
        <taxon>Rhinolophoidea</taxon>
        <taxon>Rhinolophidae</taxon>
        <taxon>Rhinolophinae</taxon>
        <taxon>Rhinolophus</taxon>
    </lineage>
</organism>
<dbReference type="PROSITE" id="PS50014">
    <property type="entry name" value="BROMODOMAIN_2"/>
    <property type="match status" value="1"/>
</dbReference>
<dbReference type="InterPro" id="IPR010919">
    <property type="entry name" value="SAND-like_dom_sf"/>
</dbReference>
<dbReference type="InterPro" id="IPR013083">
    <property type="entry name" value="Znf_RING/FYVE/PHD"/>
</dbReference>
<dbReference type="AlphaFoldDB" id="A0A671F885"/>
<evidence type="ECO:0000256" key="5">
    <source>
        <dbReference type="ARBA" id="ARBA00023117"/>
    </source>
</evidence>
<keyword evidence="2" id="KW-0479">Metal-binding</keyword>
<dbReference type="CDD" id="cd05501">
    <property type="entry name" value="Bromo_SP100C_like"/>
    <property type="match status" value="1"/>
</dbReference>
<dbReference type="PANTHER" id="PTHR46386">
    <property type="entry name" value="NUCLEAR BODY PROTEIN SP140"/>
    <property type="match status" value="1"/>
</dbReference>
<reference evidence="14" key="5">
    <citation type="submission" date="2025-09" db="UniProtKB">
        <authorList>
            <consortium name="Ensembl"/>
        </authorList>
    </citation>
    <scope>IDENTIFICATION</scope>
</reference>
<keyword evidence="1" id="KW-0597">Phosphoprotein</keyword>
<feature type="region of interest" description="Disordered" evidence="9">
    <location>
        <begin position="195"/>
        <end position="237"/>
    </location>
</feature>
<dbReference type="InterPro" id="IPR000770">
    <property type="entry name" value="SAND_dom"/>
</dbReference>
<keyword evidence="5 7" id="KW-0103">Bromodomain</keyword>
<keyword evidence="4" id="KW-0862">Zinc</keyword>
<dbReference type="Pfam" id="PF00628">
    <property type="entry name" value="PHD"/>
    <property type="match status" value="1"/>
</dbReference>
<dbReference type="FunFam" id="3.30.40.10:FF:000294">
    <property type="entry name" value="Nuclear autoantigen Sp-100"/>
    <property type="match status" value="1"/>
</dbReference>
<evidence type="ECO:0000259" key="11">
    <source>
        <dbReference type="PROSITE" id="PS50016"/>
    </source>
</evidence>
<dbReference type="PROSITE" id="PS50016">
    <property type="entry name" value="ZF_PHD_2"/>
    <property type="match status" value="1"/>
</dbReference>
<dbReference type="SUPFAM" id="SSF63763">
    <property type="entry name" value="SAND domain-like"/>
    <property type="match status" value="1"/>
</dbReference>
<dbReference type="Gene3D" id="1.20.920.10">
    <property type="entry name" value="Bromodomain-like"/>
    <property type="match status" value="1"/>
</dbReference>
<name>A0A671F885_RHIFE</name>
<reference evidence="14" key="4">
    <citation type="submission" date="2025-08" db="UniProtKB">
        <authorList>
            <consortium name="Ensembl"/>
        </authorList>
    </citation>
    <scope>IDENTIFICATION</scope>
</reference>
<feature type="compositionally biased region" description="Polar residues" evidence="9">
    <location>
        <begin position="195"/>
        <end position="204"/>
    </location>
</feature>
<feature type="region of interest" description="Disordered" evidence="9">
    <location>
        <begin position="1"/>
        <end position="21"/>
    </location>
</feature>